<gene>
    <name evidence="1" type="ORF">P409_28340</name>
</gene>
<protein>
    <submittedName>
        <fullName evidence="1">Uncharacterized protein</fullName>
    </submittedName>
</protein>
<comment type="caution">
    <text evidence="1">The sequence shown here is derived from an EMBL/GenBank/DDBJ whole genome shotgun (WGS) entry which is preliminary data.</text>
</comment>
<evidence type="ECO:0000313" key="1">
    <source>
        <dbReference type="EMBL" id="KGM31245.1"/>
    </source>
</evidence>
<evidence type="ECO:0000313" key="2">
    <source>
        <dbReference type="Proteomes" id="UP000029995"/>
    </source>
</evidence>
<dbReference type="AlphaFoldDB" id="A0A0A0CZJ3"/>
<name>A0A0A0CZJ3_9PROT</name>
<dbReference type="RefSeq" id="WP_034846311.1">
    <property type="nucleotide sequence ID" value="NZ_JANX01000560.1"/>
</dbReference>
<sequence>MDELKIDREAMARLAKAVAFICGAEHATALALKAAAESGTDRDIKAARAQFLKLKPGDRKAALTMLDS</sequence>
<proteinExistence type="predicted"/>
<reference evidence="1 2" key="1">
    <citation type="submission" date="2014-01" db="EMBL/GenBank/DDBJ databases">
        <title>Genome sequence determination for a cystic fibrosis isolate, Inquilinus limosus.</title>
        <authorList>
            <person name="Pino M."/>
            <person name="Di Conza J."/>
            <person name="Gutkind G."/>
        </authorList>
    </citation>
    <scope>NUCLEOTIDE SEQUENCE [LARGE SCALE GENOMIC DNA]</scope>
    <source>
        <strain evidence="1 2">MP06</strain>
    </source>
</reference>
<dbReference type="Proteomes" id="UP000029995">
    <property type="component" value="Unassembled WGS sequence"/>
</dbReference>
<dbReference type="OrthoDB" id="7933735at2"/>
<dbReference type="EMBL" id="JANX01000560">
    <property type="protein sequence ID" value="KGM31245.1"/>
    <property type="molecule type" value="Genomic_DNA"/>
</dbReference>
<accession>A0A0A0CZJ3</accession>
<organism evidence="1 2">
    <name type="scientific">Inquilinus limosus MP06</name>
    <dbReference type="NCBI Taxonomy" id="1398085"/>
    <lineage>
        <taxon>Bacteria</taxon>
        <taxon>Pseudomonadati</taxon>
        <taxon>Pseudomonadota</taxon>
        <taxon>Alphaproteobacteria</taxon>
        <taxon>Rhodospirillales</taxon>
        <taxon>Rhodospirillaceae</taxon>
        <taxon>Inquilinus</taxon>
    </lineage>
</organism>